<evidence type="ECO:0000313" key="2">
    <source>
        <dbReference type="Proteomes" id="UP001143910"/>
    </source>
</evidence>
<organism evidence="1 2">
    <name type="scientific">Zarea fungicola</name>
    <dbReference type="NCBI Taxonomy" id="93591"/>
    <lineage>
        <taxon>Eukaryota</taxon>
        <taxon>Fungi</taxon>
        <taxon>Dikarya</taxon>
        <taxon>Ascomycota</taxon>
        <taxon>Pezizomycotina</taxon>
        <taxon>Sordariomycetes</taxon>
        <taxon>Hypocreomycetidae</taxon>
        <taxon>Hypocreales</taxon>
        <taxon>Cordycipitaceae</taxon>
        <taxon>Zarea</taxon>
    </lineage>
</organism>
<evidence type="ECO:0000313" key="1">
    <source>
        <dbReference type="EMBL" id="KAJ2979056.1"/>
    </source>
</evidence>
<comment type="caution">
    <text evidence="1">The sequence shown here is derived from an EMBL/GenBank/DDBJ whole genome shotgun (WGS) entry which is preliminary data.</text>
</comment>
<name>A0ACC1NKC7_9HYPO</name>
<dbReference type="Proteomes" id="UP001143910">
    <property type="component" value="Unassembled WGS sequence"/>
</dbReference>
<sequence>MAITPLFFLKGKGPSRRSNWNQATLAVPDSLNRTFEIRFEWRRGLFVNIQSYPPHDEKQHDKETLYHPPPHYHIFADEYFHVSHGAGTWHLWDRDVRLETGDEIIIPARTWHWFEGDHSTDDPLSIEVYYDKGQAEMEERFFRNVLNYLADCNRESIEPSIFQLLIFFYYFEMAPGLRFTRWESLNFALNLCIMSFGTVVGILMGYQKSYTEYYQSQKKAQ</sequence>
<reference evidence="1" key="1">
    <citation type="submission" date="2022-08" db="EMBL/GenBank/DDBJ databases">
        <title>Genome Sequence of Lecanicillium fungicola.</title>
        <authorList>
            <person name="Buettner E."/>
        </authorList>
    </citation>
    <scope>NUCLEOTIDE SEQUENCE</scope>
    <source>
        <strain evidence="1">Babe33</strain>
    </source>
</reference>
<accession>A0ACC1NKC7</accession>
<proteinExistence type="predicted"/>
<gene>
    <name evidence="1" type="ORF">NQ176_g3476</name>
</gene>
<dbReference type="EMBL" id="JANJQO010000318">
    <property type="protein sequence ID" value="KAJ2979056.1"/>
    <property type="molecule type" value="Genomic_DNA"/>
</dbReference>
<keyword evidence="2" id="KW-1185">Reference proteome</keyword>
<protein>
    <submittedName>
        <fullName evidence="1">Uncharacterized protein</fullName>
    </submittedName>
</protein>